<dbReference type="Pfam" id="PF13086">
    <property type="entry name" value="AAA_11"/>
    <property type="match status" value="1"/>
</dbReference>
<comment type="caution">
    <text evidence="8">The sequence shown here is derived from an EMBL/GenBank/DDBJ whole genome shotgun (WGS) entry which is preliminary data.</text>
</comment>
<keyword evidence="3 8" id="KW-0378">Hydrolase</keyword>
<name>A0A550CHS9_9AGAR</name>
<dbReference type="Proteomes" id="UP000320762">
    <property type="component" value="Unassembled WGS sequence"/>
</dbReference>
<keyword evidence="2" id="KW-0547">Nucleotide-binding</keyword>
<evidence type="ECO:0000259" key="6">
    <source>
        <dbReference type="Pfam" id="PF13086"/>
    </source>
</evidence>
<reference evidence="8 9" key="1">
    <citation type="journal article" date="2019" name="New Phytol.">
        <title>Comparative genomics reveals unique wood-decay strategies and fruiting body development in the Schizophyllaceae.</title>
        <authorList>
            <person name="Almasi E."/>
            <person name="Sahu N."/>
            <person name="Krizsan K."/>
            <person name="Balint B."/>
            <person name="Kovacs G.M."/>
            <person name="Kiss B."/>
            <person name="Cseklye J."/>
            <person name="Drula E."/>
            <person name="Henrissat B."/>
            <person name="Nagy I."/>
            <person name="Chovatia M."/>
            <person name="Adam C."/>
            <person name="LaButti K."/>
            <person name="Lipzen A."/>
            <person name="Riley R."/>
            <person name="Grigoriev I.V."/>
            <person name="Nagy L.G."/>
        </authorList>
    </citation>
    <scope>NUCLEOTIDE SEQUENCE [LARGE SCALE GENOMIC DNA]</scope>
    <source>
        <strain evidence="8 9">NL-1724</strain>
    </source>
</reference>
<dbReference type="GO" id="GO:0005524">
    <property type="term" value="F:ATP binding"/>
    <property type="evidence" value="ECO:0007669"/>
    <property type="project" value="UniProtKB-KW"/>
</dbReference>
<accession>A0A550CHS9</accession>
<gene>
    <name evidence="8" type="ORF">BD626DRAFT_385815</name>
</gene>
<evidence type="ECO:0000259" key="7">
    <source>
        <dbReference type="Pfam" id="PF13087"/>
    </source>
</evidence>
<evidence type="ECO:0000313" key="9">
    <source>
        <dbReference type="Proteomes" id="UP000320762"/>
    </source>
</evidence>
<dbReference type="InterPro" id="IPR041679">
    <property type="entry name" value="DNA2/NAM7-like_C"/>
</dbReference>
<dbReference type="InterPro" id="IPR047187">
    <property type="entry name" value="SF1_C_Upf1"/>
</dbReference>
<dbReference type="InterPro" id="IPR027417">
    <property type="entry name" value="P-loop_NTPase"/>
</dbReference>
<organism evidence="8 9">
    <name type="scientific">Schizophyllum amplum</name>
    <dbReference type="NCBI Taxonomy" id="97359"/>
    <lineage>
        <taxon>Eukaryota</taxon>
        <taxon>Fungi</taxon>
        <taxon>Dikarya</taxon>
        <taxon>Basidiomycota</taxon>
        <taxon>Agaricomycotina</taxon>
        <taxon>Agaricomycetes</taxon>
        <taxon>Agaricomycetidae</taxon>
        <taxon>Agaricales</taxon>
        <taxon>Schizophyllaceae</taxon>
        <taxon>Schizophyllum</taxon>
    </lineage>
</organism>
<feature type="non-terminal residue" evidence="8">
    <location>
        <position position="347"/>
    </location>
</feature>
<dbReference type="Pfam" id="PF13087">
    <property type="entry name" value="AAA_12"/>
    <property type="match status" value="1"/>
</dbReference>
<keyword evidence="4" id="KW-0347">Helicase</keyword>
<dbReference type="SUPFAM" id="SSF52540">
    <property type="entry name" value="P-loop containing nucleoside triphosphate hydrolases"/>
    <property type="match status" value="1"/>
</dbReference>
<dbReference type="InterPro" id="IPR050534">
    <property type="entry name" value="Coronavir_polyprotein_1ab"/>
</dbReference>
<dbReference type="PANTHER" id="PTHR43788:SF8">
    <property type="entry name" value="DNA-BINDING PROTEIN SMUBP-2"/>
    <property type="match status" value="1"/>
</dbReference>
<feature type="domain" description="DNA2/NAM7 helicase-like C-terminal" evidence="7">
    <location>
        <begin position="148"/>
        <end position="320"/>
    </location>
</feature>
<dbReference type="STRING" id="97359.A0A550CHS9"/>
<proteinExistence type="inferred from homology"/>
<evidence type="ECO:0000256" key="5">
    <source>
        <dbReference type="ARBA" id="ARBA00022840"/>
    </source>
</evidence>
<dbReference type="PANTHER" id="PTHR43788">
    <property type="entry name" value="DNA2/NAM7 HELICASE FAMILY MEMBER"/>
    <property type="match status" value="1"/>
</dbReference>
<dbReference type="GO" id="GO:0016787">
    <property type="term" value="F:hydrolase activity"/>
    <property type="evidence" value="ECO:0007669"/>
    <property type="project" value="UniProtKB-KW"/>
</dbReference>
<dbReference type="AlphaFoldDB" id="A0A550CHS9"/>
<sequence length="347" mass="39407">RGVWLVAQSNVAVKNMAEKLADVGFWDFRILVSVEFHYDWHEHLYQKIDERLIRSDMYPETRLEAERMLGGARVMLCTLSTLSVNRVKPITHVVPLHTVLVDEASQIEVGDFVPMLYQYNKTLQKLVFIGDDKQLPPYGSEDIKDLRSIFEMRHLRKRAAFLDTQYRMPTFIGDFISKEVYQGKLKSQHPMQSPLVCRFINVVHGQETSAGTSWKNEKEAATIVNLVRGYMDKGLNFRVITPYDAQRGTIEAALKHANLKWEDTVFNVDSFQGILAGNECDNIIISLVRSGNKVGFLALQRRVNVMLTRCKKTMTIVTKRSFVEGAGSSSLVGKLAKKCGPGAWFDA</sequence>
<feature type="non-terminal residue" evidence="8">
    <location>
        <position position="1"/>
    </location>
</feature>
<dbReference type="InterPro" id="IPR041677">
    <property type="entry name" value="DNA2/NAM7_AAA_11"/>
</dbReference>
<dbReference type="CDD" id="cd17934">
    <property type="entry name" value="DEXXQc_Upf1-like"/>
    <property type="match status" value="1"/>
</dbReference>
<dbReference type="CDD" id="cd18808">
    <property type="entry name" value="SF1_C_Upf1"/>
    <property type="match status" value="1"/>
</dbReference>
<evidence type="ECO:0000256" key="4">
    <source>
        <dbReference type="ARBA" id="ARBA00022806"/>
    </source>
</evidence>
<dbReference type="Gene3D" id="3.40.50.300">
    <property type="entry name" value="P-loop containing nucleotide triphosphate hydrolases"/>
    <property type="match status" value="2"/>
</dbReference>
<evidence type="ECO:0000256" key="1">
    <source>
        <dbReference type="ARBA" id="ARBA00007913"/>
    </source>
</evidence>
<evidence type="ECO:0000256" key="2">
    <source>
        <dbReference type="ARBA" id="ARBA00022741"/>
    </source>
</evidence>
<comment type="similarity">
    <text evidence="1">Belongs to the DNA2/NAM7 helicase family.</text>
</comment>
<evidence type="ECO:0000313" key="8">
    <source>
        <dbReference type="EMBL" id="TRM64358.1"/>
    </source>
</evidence>
<dbReference type="EMBL" id="VDMD01000007">
    <property type="protein sequence ID" value="TRM64358.1"/>
    <property type="molecule type" value="Genomic_DNA"/>
</dbReference>
<evidence type="ECO:0000256" key="3">
    <source>
        <dbReference type="ARBA" id="ARBA00022801"/>
    </source>
</evidence>
<keyword evidence="9" id="KW-1185">Reference proteome</keyword>
<dbReference type="GO" id="GO:0043139">
    <property type="term" value="F:5'-3' DNA helicase activity"/>
    <property type="evidence" value="ECO:0007669"/>
    <property type="project" value="TreeGrafter"/>
</dbReference>
<feature type="domain" description="DNA2/NAM7 helicase helicase" evidence="6">
    <location>
        <begin position="64"/>
        <end position="137"/>
    </location>
</feature>
<protein>
    <submittedName>
        <fullName evidence="8">P-loop containing nucleoside triphosphate hydrolase protein</fullName>
    </submittedName>
</protein>
<keyword evidence="5" id="KW-0067">ATP-binding</keyword>
<dbReference type="OrthoDB" id="6513042at2759"/>